<comment type="caution">
    <text evidence="1">The sequence shown here is derived from an EMBL/GenBank/DDBJ whole genome shotgun (WGS) entry which is preliminary data.</text>
</comment>
<keyword evidence="2" id="KW-1185">Reference proteome</keyword>
<proteinExistence type="predicted"/>
<protein>
    <submittedName>
        <fullName evidence="1">Uncharacterized protein</fullName>
    </submittedName>
</protein>
<evidence type="ECO:0000313" key="1">
    <source>
        <dbReference type="EMBL" id="GFY60502.1"/>
    </source>
</evidence>
<dbReference type="Proteomes" id="UP000886998">
    <property type="component" value="Unassembled WGS sequence"/>
</dbReference>
<organism evidence="1 2">
    <name type="scientific">Trichonephila inaurata madagascariensis</name>
    <dbReference type="NCBI Taxonomy" id="2747483"/>
    <lineage>
        <taxon>Eukaryota</taxon>
        <taxon>Metazoa</taxon>
        <taxon>Ecdysozoa</taxon>
        <taxon>Arthropoda</taxon>
        <taxon>Chelicerata</taxon>
        <taxon>Arachnida</taxon>
        <taxon>Araneae</taxon>
        <taxon>Araneomorphae</taxon>
        <taxon>Entelegynae</taxon>
        <taxon>Araneoidea</taxon>
        <taxon>Nephilidae</taxon>
        <taxon>Trichonephila</taxon>
        <taxon>Trichonephila inaurata</taxon>
    </lineage>
</organism>
<gene>
    <name evidence="1" type="ORF">TNIN_88691</name>
</gene>
<dbReference type="AlphaFoldDB" id="A0A8X6XUK2"/>
<dbReference type="EMBL" id="BMAV01013183">
    <property type="protein sequence ID" value="GFY60502.1"/>
    <property type="molecule type" value="Genomic_DNA"/>
</dbReference>
<name>A0A8X6XUK2_9ARAC</name>
<reference evidence="1" key="1">
    <citation type="submission" date="2020-08" db="EMBL/GenBank/DDBJ databases">
        <title>Multicomponent nature underlies the extraordinary mechanical properties of spider dragline silk.</title>
        <authorList>
            <person name="Kono N."/>
            <person name="Nakamura H."/>
            <person name="Mori M."/>
            <person name="Yoshida Y."/>
            <person name="Ohtoshi R."/>
            <person name="Malay A.D."/>
            <person name="Moran D.A.P."/>
            <person name="Tomita M."/>
            <person name="Numata K."/>
            <person name="Arakawa K."/>
        </authorList>
    </citation>
    <scope>NUCLEOTIDE SEQUENCE</scope>
</reference>
<sequence length="130" mass="14951">MGQSLCPTITSRSGGVAREDQKLICCRYKKNVGAMNGENAAEAVQVYWRIHKLEAYIPYELYCKCDRPQFEGPSVPVEVVKLHHSITADPLHTVFNSDVTEITVNKLLHSILWMFPYRFQCVQMMQSREE</sequence>
<evidence type="ECO:0000313" key="2">
    <source>
        <dbReference type="Proteomes" id="UP000886998"/>
    </source>
</evidence>
<accession>A0A8X6XUK2</accession>